<feature type="compositionally biased region" description="Basic and acidic residues" evidence="1">
    <location>
        <begin position="141"/>
        <end position="151"/>
    </location>
</feature>
<evidence type="ECO:0000313" key="2">
    <source>
        <dbReference type="EMBL" id="OAG09869.1"/>
    </source>
</evidence>
<dbReference type="InParanoid" id="A0A177CSZ8"/>
<dbReference type="Proteomes" id="UP000077069">
    <property type="component" value="Unassembled WGS sequence"/>
</dbReference>
<evidence type="ECO:0000256" key="1">
    <source>
        <dbReference type="SAM" id="MobiDB-lite"/>
    </source>
</evidence>
<protein>
    <submittedName>
        <fullName evidence="2">Uncharacterized protein</fullName>
    </submittedName>
</protein>
<name>A0A177CSZ8_9PLEO</name>
<keyword evidence="3" id="KW-1185">Reference proteome</keyword>
<dbReference type="GeneID" id="28767348"/>
<gene>
    <name evidence="2" type="ORF">CC84DRAFT_1235812</name>
</gene>
<dbReference type="OrthoDB" id="10666189at2759"/>
<organism evidence="2 3">
    <name type="scientific">Paraphaeosphaeria sporulosa</name>
    <dbReference type="NCBI Taxonomy" id="1460663"/>
    <lineage>
        <taxon>Eukaryota</taxon>
        <taxon>Fungi</taxon>
        <taxon>Dikarya</taxon>
        <taxon>Ascomycota</taxon>
        <taxon>Pezizomycotina</taxon>
        <taxon>Dothideomycetes</taxon>
        <taxon>Pleosporomycetidae</taxon>
        <taxon>Pleosporales</taxon>
        <taxon>Massarineae</taxon>
        <taxon>Didymosphaeriaceae</taxon>
        <taxon>Paraphaeosphaeria</taxon>
    </lineage>
</organism>
<accession>A0A177CSZ8</accession>
<feature type="region of interest" description="Disordered" evidence="1">
    <location>
        <begin position="104"/>
        <end position="151"/>
    </location>
</feature>
<dbReference type="RefSeq" id="XP_018040234.1">
    <property type="nucleotide sequence ID" value="XM_018183862.1"/>
</dbReference>
<evidence type="ECO:0000313" key="3">
    <source>
        <dbReference type="Proteomes" id="UP000077069"/>
    </source>
</evidence>
<sequence>MWSQKPQARGSRLNTVPAVARCSFENASCADFGTCTCSLNFTLGSTGHDMDETQDLAREDSASASGRKLAEIECESAIEDLNGSEPTWEDPGDYHISRLFETDQKEEPSPDDNSGHEPVHRRCGNYQSLSKSAKRRVRRGVKAEEMRSRHDDPPAIRLSEEKVFDWFHVGEVQQGMSLGRIHRWRKRRLSRKANPFVNCVGEFHHFDCRHIFKVLCKNCAQGWRAGHSCFAPCISTMHKSDHLRFKQPCPHCLKLPAEKYLARKKLIKGTSDPCRDLVDYLCCYLSADGTRNHALHDEGDDMHGKREVYLITDIQAFT</sequence>
<proteinExistence type="predicted"/>
<dbReference type="EMBL" id="KV441549">
    <property type="protein sequence ID" value="OAG09869.1"/>
    <property type="molecule type" value="Genomic_DNA"/>
</dbReference>
<feature type="compositionally biased region" description="Basic and acidic residues" evidence="1">
    <location>
        <begin position="104"/>
        <end position="120"/>
    </location>
</feature>
<dbReference type="AlphaFoldDB" id="A0A177CSZ8"/>
<reference evidence="2 3" key="1">
    <citation type="submission" date="2016-05" db="EMBL/GenBank/DDBJ databases">
        <title>Comparative analysis of secretome profiles of manganese(II)-oxidizing ascomycete fungi.</title>
        <authorList>
            <consortium name="DOE Joint Genome Institute"/>
            <person name="Zeiner C.A."/>
            <person name="Purvine S.O."/>
            <person name="Zink E.M."/>
            <person name="Wu S."/>
            <person name="Pasa-Tolic L."/>
            <person name="Chaput D.L."/>
            <person name="Haridas S."/>
            <person name="Grigoriev I.V."/>
            <person name="Santelli C.M."/>
            <person name="Hansel C.M."/>
        </authorList>
    </citation>
    <scope>NUCLEOTIDE SEQUENCE [LARGE SCALE GENOMIC DNA]</scope>
    <source>
        <strain evidence="2 3">AP3s5-JAC2a</strain>
    </source>
</reference>